<evidence type="ECO:0000313" key="1">
    <source>
        <dbReference type="EMBL" id="HIR87924.1"/>
    </source>
</evidence>
<dbReference type="AlphaFoldDB" id="A0A9D1ECV4"/>
<dbReference type="PANTHER" id="PTHR35866">
    <property type="entry name" value="PUTATIVE-RELATED"/>
    <property type="match status" value="1"/>
</dbReference>
<evidence type="ECO:0000313" key="2">
    <source>
        <dbReference type="Proteomes" id="UP000824201"/>
    </source>
</evidence>
<dbReference type="PANTHER" id="PTHR35866:SF1">
    <property type="entry name" value="YKGJ FAMILY CYSTEINE CLUSTER PROTEIN"/>
    <property type="match status" value="1"/>
</dbReference>
<dbReference type="EMBL" id="DVHN01000035">
    <property type="protein sequence ID" value="HIR87924.1"/>
    <property type="molecule type" value="Genomic_DNA"/>
</dbReference>
<name>A0A9D1ECV4_9FIRM</name>
<sequence>MKRQVSLEEISDGKLYGINDMVKADCNGCNGCFACCKGMGQSIVLDPFDIFQITSNLNLKFEQLLEDKIELNVVDGIILPNLKMVGMQEQCGFLNEEHRCSIHPFRPGICRLFPLGRYYENRSFRYFLQVNECKKENRSKIKVKKWIDIPNMKENEQFIIHWHYFLSDIQQKIQENVDTLDVKSINLFLLNHFYVLPYNGDFYKQFYIRLEQAKEILKK</sequence>
<accession>A0A9D1ECV4</accession>
<comment type="caution">
    <text evidence="1">The sequence shown here is derived from an EMBL/GenBank/DDBJ whole genome shotgun (WGS) entry which is preliminary data.</text>
</comment>
<gene>
    <name evidence="1" type="ORF">IAC96_03135</name>
</gene>
<dbReference type="Proteomes" id="UP000824201">
    <property type="component" value="Unassembled WGS sequence"/>
</dbReference>
<reference evidence="1" key="1">
    <citation type="submission" date="2020-10" db="EMBL/GenBank/DDBJ databases">
        <authorList>
            <person name="Gilroy R."/>
        </authorList>
    </citation>
    <scope>NUCLEOTIDE SEQUENCE</scope>
    <source>
        <strain evidence="1">ChiW13-3771</strain>
    </source>
</reference>
<dbReference type="InterPro" id="IPR005358">
    <property type="entry name" value="Puta_zinc/iron-chelating_dom"/>
</dbReference>
<organism evidence="1 2">
    <name type="scientific">Candidatus Fimimorpha faecalis</name>
    <dbReference type="NCBI Taxonomy" id="2840824"/>
    <lineage>
        <taxon>Bacteria</taxon>
        <taxon>Bacillati</taxon>
        <taxon>Bacillota</taxon>
        <taxon>Clostridia</taxon>
        <taxon>Eubacteriales</taxon>
        <taxon>Candidatus Fimimorpha</taxon>
    </lineage>
</organism>
<dbReference type="Pfam" id="PF03692">
    <property type="entry name" value="CxxCxxCC"/>
    <property type="match status" value="1"/>
</dbReference>
<proteinExistence type="predicted"/>
<reference evidence="1" key="2">
    <citation type="journal article" date="2021" name="PeerJ">
        <title>Extensive microbial diversity within the chicken gut microbiome revealed by metagenomics and culture.</title>
        <authorList>
            <person name="Gilroy R."/>
            <person name="Ravi A."/>
            <person name="Getino M."/>
            <person name="Pursley I."/>
            <person name="Horton D.L."/>
            <person name="Alikhan N.F."/>
            <person name="Baker D."/>
            <person name="Gharbi K."/>
            <person name="Hall N."/>
            <person name="Watson M."/>
            <person name="Adriaenssens E.M."/>
            <person name="Foster-Nyarko E."/>
            <person name="Jarju S."/>
            <person name="Secka A."/>
            <person name="Antonio M."/>
            <person name="Oren A."/>
            <person name="Chaudhuri R.R."/>
            <person name="La Ragione R."/>
            <person name="Hildebrand F."/>
            <person name="Pallen M.J."/>
        </authorList>
    </citation>
    <scope>NUCLEOTIDE SEQUENCE</scope>
    <source>
        <strain evidence="1">ChiW13-3771</strain>
    </source>
</reference>
<protein>
    <submittedName>
        <fullName evidence="1">YkgJ family cysteine cluster protein</fullName>
    </submittedName>
</protein>